<gene>
    <name evidence="6" type="ORF">BDN70DRAFT_875201</name>
</gene>
<keyword evidence="7" id="KW-1185">Reference proteome</keyword>
<dbReference type="SUPFAM" id="SSF53474">
    <property type="entry name" value="alpha/beta-Hydrolases"/>
    <property type="match status" value="1"/>
</dbReference>
<evidence type="ECO:0000256" key="2">
    <source>
        <dbReference type="ARBA" id="ARBA00043996"/>
    </source>
</evidence>
<comment type="caution">
    <text evidence="6">The sequence shown here is derived from an EMBL/GenBank/DDBJ whole genome shotgun (WGS) entry which is preliminary data.</text>
</comment>
<evidence type="ECO:0000313" key="6">
    <source>
        <dbReference type="EMBL" id="KAF9482285.1"/>
    </source>
</evidence>
<comment type="catalytic activity">
    <reaction evidence="4">
        <text>a monoacylglycerol + H2O = glycerol + a fatty acid + H(+)</text>
        <dbReference type="Rhea" id="RHEA:15245"/>
        <dbReference type="ChEBI" id="CHEBI:15377"/>
        <dbReference type="ChEBI" id="CHEBI:15378"/>
        <dbReference type="ChEBI" id="CHEBI:17408"/>
        <dbReference type="ChEBI" id="CHEBI:17754"/>
        <dbReference type="ChEBI" id="CHEBI:28868"/>
    </reaction>
</comment>
<reference evidence="6" key="1">
    <citation type="submission" date="2020-11" db="EMBL/GenBank/DDBJ databases">
        <authorList>
            <consortium name="DOE Joint Genome Institute"/>
            <person name="Ahrendt S."/>
            <person name="Riley R."/>
            <person name="Andreopoulos W."/>
            <person name="Labutti K."/>
            <person name="Pangilinan J."/>
            <person name="Ruiz-Duenas F.J."/>
            <person name="Barrasa J.M."/>
            <person name="Sanchez-Garcia M."/>
            <person name="Camarero S."/>
            <person name="Miyauchi S."/>
            <person name="Serrano A."/>
            <person name="Linde D."/>
            <person name="Babiker R."/>
            <person name="Drula E."/>
            <person name="Ayuso-Fernandez I."/>
            <person name="Pacheco R."/>
            <person name="Padilla G."/>
            <person name="Ferreira P."/>
            <person name="Barriuso J."/>
            <person name="Kellner H."/>
            <person name="Castanera R."/>
            <person name="Alfaro M."/>
            <person name="Ramirez L."/>
            <person name="Pisabarro A.G."/>
            <person name="Kuo A."/>
            <person name="Tritt A."/>
            <person name="Lipzen A."/>
            <person name="He G."/>
            <person name="Yan M."/>
            <person name="Ng V."/>
            <person name="Cullen D."/>
            <person name="Martin F."/>
            <person name="Rosso M.-N."/>
            <person name="Henrissat B."/>
            <person name="Hibbett D."/>
            <person name="Martinez A.T."/>
            <person name="Grigoriev I.V."/>
        </authorList>
    </citation>
    <scope>NUCLEOTIDE SEQUENCE</scope>
    <source>
        <strain evidence="6">CIRM-BRFM 674</strain>
    </source>
</reference>
<dbReference type="AlphaFoldDB" id="A0A9P5Z8Q6"/>
<evidence type="ECO:0000313" key="7">
    <source>
        <dbReference type="Proteomes" id="UP000807469"/>
    </source>
</evidence>
<sequence>MPLMSLFSQRTYTLTEEQRRMYASEKLFNFRWISKVVATRSPYTLTEADLVPQNIYQELAELGQFAELAYSAVSIEFLLRNFDTLSRPGFPLEGYNALSDVVLVDAFRGGRAELPVYIVYRPNTKQLIVSIAGTSSAKHILHDLNALKSRHPSGEGGVHRGFYELFKDILSPALEGIQRGIATHSPQEVVLTGHSMGGSVAYLLCAELLTEKTQLLSPEQKLQIAVFGSPRVGDAKFVNYFRGLVASFRKRRGDKTFHEYSTKAYNDGVPALPPMRFGYRHFCQEPLYTVGGKLYKVPSSESEHALFHVQMSNDHESSHVVFPRGGHNYYNGRDLERFARRILWLDKANPTEKGWESRYESISRRKDP</sequence>
<evidence type="ECO:0000256" key="4">
    <source>
        <dbReference type="ARBA" id="ARBA00048461"/>
    </source>
</evidence>
<dbReference type="EMBL" id="MU155167">
    <property type="protein sequence ID" value="KAF9482285.1"/>
    <property type="molecule type" value="Genomic_DNA"/>
</dbReference>
<dbReference type="CDD" id="cd00519">
    <property type="entry name" value="Lipase_3"/>
    <property type="match status" value="1"/>
</dbReference>
<organism evidence="6 7">
    <name type="scientific">Pholiota conissans</name>
    <dbReference type="NCBI Taxonomy" id="109636"/>
    <lineage>
        <taxon>Eukaryota</taxon>
        <taxon>Fungi</taxon>
        <taxon>Dikarya</taxon>
        <taxon>Basidiomycota</taxon>
        <taxon>Agaricomycotina</taxon>
        <taxon>Agaricomycetes</taxon>
        <taxon>Agaricomycetidae</taxon>
        <taxon>Agaricales</taxon>
        <taxon>Agaricineae</taxon>
        <taxon>Strophariaceae</taxon>
        <taxon>Pholiota</taxon>
    </lineage>
</organism>
<dbReference type="Pfam" id="PF01764">
    <property type="entry name" value="Lipase_3"/>
    <property type="match status" value="1"/>
</dbReference>
<dbReference type="GO" id="GO:0006629">
    <property type="term" value="P:lipid metabolic process"/>
    <property type="evidence" value="ECO:0007669"/>
    <property type="project" value="InterPro"/>
</dbReference>
<accession>A0A9P5Z8Q6</accession>
<comment type="similarity">
    <text evidence="2">Belongs to the AB hydrolase superfamily. Lipase family. Class 3 subfamily.</text>
</comment>
<dbReference type="Gene3D" id="3.40.50.1820">
    <property type="entry name" value="alpha/beta hydrolase"/>
    <property type="match status" value="1"/>
</dbReference>
<feature type="domain" description="Fungal lipase-type" evidence="5">
    <location>
        <begin position="129"/>
        <end position="276"/>
    </location>
</feature>
<evidence type="ECO:0000259" key="5">
    <source>
        <dbReference type="Pfam" id="PF01764"/>
    </source>
</evidence>
<dbReference type="OrthoDB" id="426718at2759"/>
<evidence type="ECO:0000256" key="3">
    <source>
        <dbReference type="ARBA" id="ARBA00047591"/>
    </source>
</evidence>
<evidence type="ECO:0000256" key="1">
    <source>
        <dbReference type="ARBA" id="ARBA00023157"/>
    </source>
</evidence>
<proteinExistence type="inferred from homology"/>
<dbReference type="PANTHER" id="PTHR45856:SF25">
    <property type="entry name" value="FUNGAL LIPASE-LIKE DOMAIN-CONTAINING PROTEIN"/>
    <property type="match status" value="1"/>
</dbReference>
<name>A0A9P5Z8Q6_9AGAR</name>
<dbReference type="InterPro" id="IPR002921">
    <property type="entry name" value="Fungal_lipase-type"/>
</dbReference>
<protein>
    <submittedName>
        <fullName evidence="6">Alpha/beta-hydrolase</fullName>
    </submittedName>
</protein>
<dbReference type="PANTHER" id="PTHR45856">
    <property type="entry name" value="ALPHA/BETA-HYDROLASES SUPERFAMILY PROTEIN"/>
    <property type="match status" value="1"/>
</dbReference>
<keyword evidence="1" id="KW-1015">Disulfide bond</keyword>
<comment type="catalytic activity">
    <reaction evidence="3">
        <text>a diacylglycerol + H2O = a monoacylglycerol + a fatty acid + H(+)</text>
        <dbReference type="Rhea" id="RHEA:32731"/>
        <dbReference type="ChEBI" id="CHEBI:15377"/>
        <dbReference type="ChEBI" id="CHEBI:15378"/>
        <dbReference type="ChEBI" id="CHEBI:17408"/>
        <dbReference type="ChEBI" id="CHEBI:18035"/>
        <dbReference type="ChEBI" id="CHEBI:28868"/>
    </reaction>
</comment>
<dbReference type="Proteomes" id="UP000807469">
    <property type="component" value="Unassembled WGS sequence"/>
</dbReference>
<dbReference type="InterPro" id="IPR029058">
    <property type="entry name" value="AB_hydrolase_fold"/>
</dbReference>
<dbReference type="InterPro" id="IPR051218">
    <property type="entry name" value="Sec_MonoDiacylglyc_Lipase"/>
</dbReference>